<dbReference type="Proteomes" id="UP001056756">
    <property type="component" value="Chromosome"/>
</dbReference>
<dbReference type="Gene3D" id="2.40.30.200">
    <property type="match status" value="1"/>
</dbReference>
<organism evidence="3 4">
    <name type="scientific">Candidatus Pristimantibacillus lignocellulolyticus</name>
    <dbReference type="NCBI Taxonomy" id="2994561"/>
    <lineage>
        <taxon>Bacteria</taxon>
        <taxon>Bacillati</taxon>
        <taxon>Bacillota</taxon>
        <taxon>Bacilli</taxon>
        <taxon>Bacillales</taxon>
        <taxon>Paenibacillaceae</taxon>
        <taxon>Candidatus Pristimantibacillus</taxon>
    </lineage>
</organism>
<dbReference type="Pfam" id="PF05709">
    <property type="entry name" value="Sipho_tail"/>
    <property type="match status" value="1"/>
</dbReference>
<dbReference type="KEGG" id="plig:NAG76_22520"/>
<name>A0A9J6ZEG2_9BACL</name>
<accession>A0A9J6ZEG2</accession>
<proteinExistence type="predicted"/>
<protein>
    <submittedName>
        <fullName evidence="3">Phage tail family protein</fullName>
    </submittedName>
</protein>
<dbReference type="EMBL" id="CP097899">
    <property type="protein sequence ID" value="URN94555.1"/>
    <property type="molecule type" value="Genomic_DNA"/>
</dbReference>
<evidence type="ECO:0000259" key="2">
    <source>
        <dbReference type="Pfam" id="PF22768"/>
    </source>
</evidence>
<evidence type="ECO:0000313" key="3">
    <source>
        <dbReference type="EMBL" id="URN94555.1"/>
    </source>
</evidence>
<dbReference type="InterPro" id="IPR008841">
    <property type="entry name" value="Siphovirus-type_tail_N"/>
</dbReference>
<dbReference type="NCBIfam" id="TIGR01633">
    <property type="entry name" value="phi3626_gp14_N"/>
    <property type="match status" value="1"/>
</dbReference>
<dbReference type="Pfam" id="PF22768">
    <property type="entry name" value="SPP1_Dit"/>
    <property type="match status" value="1"/>
</dbReference>
<feature type="domain" description="Siphovirus-type tail component RIFT-related" evidence="1">
    <location>
        <begin position="22"/>
        <end position="129"/>
    </location>
</feature>
<dbReference type="InterPro" id="IPR054738">
    <property type="entry name" value="Siphovirus-type_tail_C"/>
</dbReference>
<evidence type="ECO:0000259" key="1">
    <source>
        <dbReference type="Pfam" id="PF05709"/>
    </source>
</evidence>
<feature type="domain" description="Siphovirus-type tail component C-terminal" evidence="2">
    <location>
        <begin position="179"/>
        <end position="269"/>
    </location>
</feature>
<evidence type="ECO:0000313" key="4">
    <source>
        <dbReference type="Proteomes" id="UP001056756"/>
    </source>
</evidence>
<gene>
    <name evidence="3" type="ORF">NAG76_22520</name>
</gene>
<dbReference type="AlphaFoldDB" id="A0A9J6ZEG2"/>
<sequence>MVRNGGFTLDGIPARTLKILMTRESDRPIAPSTVDRFLSIPGRNGVVYFGADVGARLFSLDCKVNTRNPLELQDAVELIASVLLDGYGKPRTVKLVFDSRPDRYYLVCYSGSLSPKRMFGLGSFTLPLITVDDPYARSLTNSGSVIWDSAITWSSDIRWGDSWSRRVTGNTTLEINNWGTMIVKPIIEITGSYASVAITINDNVIFDIKPLTNGKLIIDCERMTMKKNGMNALSGMVGKFVELEPGINKVIIDGTSLNADVSFVFESRYF</sequence>
<dbReference type="InterPro" id="IPR006520">
    <property type="entry name" value="Dit_BPSPP_N"/>
</dbReference>
<reference evidence="3" key="1">
    <citation type="submission" date="2022-05" db="EMBL/GenBank/DDBJ databases">
        <title>Novel bacterial taxa in a minimal lignocellulolytic consortium and its capacity to transform plastics disclosed by genome-resolved metagenomics.</title>
        <authorList>
            <person name="Rodriguez C.A.D."/>
            <person name="Diaz-Garcia L."/>
            <person name="Herrera K."/>
            <person name="Tarazona N.A."/>
            <person name="Sproer C."/>
            <person name="Overmann J."/>
            <person name="Jimenez D.J."/>
        </authorList>
    </citation>
    <scope>NUCLEOTIDE SEQUENCE</scope>
    <source>
        <strain evidence="3">MAG5</strain>
    </source>
</reference>